<organism evidence="1 2">
    <name type="scientific">Mycobacterium avium (strain 104)</name>
    <dbReference type="NCBI Taxonomy" id="243243"/>
    <lineage>
        <taxon>Bacteria</taxon>
        <taxon>Bacillati</taxon>
        <taxon>Actinomycetota</taxon>
        <taxon>Actinomycetes</taxon>
        <taxon>Mycobacteriales</taxon>
        <taxon>Mycobacteriaceae</taxon>
        <taxon>Mycobacterium</taxon>
        <taxon>Mycobacterium avium complex (MAC)</taxon>
    </lineage>
</organism>
<proteinExistence type="predicted"/>
<reference evidence="1 2" key="1">
    <citation type="submission" date="2006-10" db="EMBL/GenBank/DDBJ databases">
        <authorList>
            <person name="Fleischmann R.D."/>
            <person name="Dodson R.J."/>
            <person name="Haft D.H."/>
            <person name="Merkel J.S."/>
            <person name="Nelson W.C."/>
            <person name="Fraser C.M."/>
        </authorList>
    </citation>
    <scope>NUCLEOTIDE SEQUENCE [LARGE SCALE GENOMIC DNA]</scope>
    <source>
        <strain evidence="1 2">104</strain>
    </source>
</reference>
<name>A0A0H3A063_MYCA1</name>
<dbReference type="KEGG" id="mav:MAV_2242"/>
<protein>
    <submittedName>
        <fullName evidence="1">Uncharacterized protein</fullName>
    </submittedName>
</protein>
<evidence type="ECO:0000313" key="1">
    <source>
        <dbReference type="EMBL" id="ABK67986.1"/>
    </source>
</evidence>
<dbReference type="HOGENOM" id="CLU_3312957_0_0_11"/>
<dbReference type="Proteomes" id="UP000001574">
    <property type="component" value="Chromosome"/>
</dbReference>
<dbReference type="AlphaFoldDB" id="A0A0H3A063"/>
<accession>A0A0H3A063</accession>
<sequence>MLTPQVSPNVHWRRASRGFFALSARSAAAGSAVRPETKA</sequence>
<dbReference type="EMBL" id="CP000479">
    <property type="protein sequence ID" value="ABK67986.1"/>
    <property type="molecule type" value="Genomic_DNA"/>
</dbReference>
<evidence type="ECO:0000313" key="2">
    <source>
        <dbReference type="Proteomes" id="UP000001574"/>
    </source>
</evidence>
<gene>
    <name evidence="1" type="ordered locus">MAV_2242</name>
</gene>